<organism evidence="2 3">
    <name type="scientific">Xanthoceras sorbifolium</name>
    <dbReference type="NCBI Taxonomy" id="99658"/>
    <lineage>
        <taxon>Eukaryota</taxon>
        <taxon>Viridiplantae</taxon>
        <taxon>Streptophyta</taxon>
        <taxon>Embryophyta</taxon>
        <taxon>Tracheophyta</taxon>
        <taxon>Spermatophyta</taxon>
        <taxon>Magnoliopsida</taxon>
        <taxon>eudicotyledons</taxon>
        <taxon>Gunneridae</taxon>
        <taxon>Pentapetalae</taxon>
        <taxon>rosids</taxon>
        <taxon>malvids</taxon>
        <taxon>Sapindales</taxon>
        <taxon>Sapindaceae</taxon>
        <taxon>Xanthoceroideae</taxon>
        <taxon>Xanthoceras</taxon>
    </lineage>
</organism>
<dbReference type="PANTHER" id="PTHR47186">
    <property type="entry name" value="LEUCINE-RICH REPEAT-CONTAINING PROTEIN 57"/>
    <property type="match status" value="1"/>
</dbReference>
<comment type="caution">
    <text evidence="2">The sequence shown here is derived from an EMBL/GenBank/DDBJ whole genome shotgun (WGS) entry which is preliminary data.</text>
</comment>
<dbReference type="Pfam" id="PF25019">
    <property type="entry name" value="LRR_R13L1-DRL21"/>
    <property type="match status" value="1"/>
</dbReference>
<proteinExistence type="predicted"/>
<evidence type="ECO:0000259" key="1">
    <source>
        <dbReference type="Pfam" id="PF25019"/>
    </source>
</evidence>
<evidence type="ECO:0000313" key="2">
    <source>
        <dbReference type="EMBL" id="KAH7565277.1"/>
    </source>
</evidence>
<reference evidence="2 3" key="1">
    <citation type="submission" date="2021-02" db="EMBL/GenBank/DDBJ databases">
        <title>Plant Genome Project.</title>
        <authorList>
            <person name="Zhang R.-G."/>
        </authorList>
    </citation>
    <scope>NUCLEOTIDE SEQUENCE [LARGE SCALE GENOMIC DNA]</scope>
    <source>
        <tissue evidence="2">Leaves</tissue>
    </source>
</reference>
<gene>
    <name evidence="2" type="ORF">JRO89_XS09G0179000</name>
</gene>
<dbReference type="Proteomes" id="UP000827721">
    <property type="component" value="Unassembled WGS sequence"/>
</dbReference>
<evidence type="ECO:0000313" key="3">
    <source>
        <dbReference type="Proteomes" id="UP000827721"/>
    </source>
</evidence>
<feature type="domain" description="R13L1/DRL21-like LRR repeat region" evidence="1">
    <location>
        <begin position="51"/>
        <end position="98"/>
    </location>
</feature>
<keyword evidence="3" id="KW-1185">Reference proteome</keyword>
<name>A0ABQ8HLP2_9ROSI</name>
<dbReference type="InterPro" id="IPR056789">
    <property type="entry name" value="LRR_R13L1-DRL21"/>
</dbReference>
<dbReference type="EMBL" id="JAFEMO010000009">
    <property type="protein sequence ID" value="KAH7565277.1"/>
    <property type="molecule type" value="Genomic_DNA"/>
</dbReference>
<sequence length="418" mass="47492">MLKGIRYKLNSWWSSSIEKIPGEVGKLTHLSSLESIKELPESRDVSNVCTLECLKHLNHLRGSLILRGLGNVTNSAEAKNAQLTNKINLIALRLSFDAIGIENMVMSLSSSSVIAFPKMNRLTFWDMRDWEDWDFGDYKERRKSYCNYAMSFLFRNWRLIKRRLRGPDFELLKPEDKVELTLDQPEKEALEHDANFSLTEETTTTDRDGGIENEVNKTGHRQQNMTMKNESLPKELQNFYVAAVEESIVVGDGCGCTLAARSKVDAIRDALDNDKQKVINVQIWLNIARRALKNKASVGLLKLKRLYSKTISLRRIGYEIEVLITSKILPGPCWKTVLALDVVLVDMKKTESVAAMNPIDSYTMLKNVVANVTTMIVFDNWYSSKYIVSICSLHPSLFYLRSDVCLVPKIGTIEIDGV</sequence>
<accession>A0ABQ8HLP2</accession>
<dbReference type="PANTHER" id="PTHR47186:SF30">
    <property type="entry name" value="EF-HAND DOMAIN-CONTAINING PROTEIN"/>
    <property type="match status" value="1"/>
</dbReference>
<protein>
    <recommendedName>
        <fullName evidence="1">R13L1/DRL21-like LRR repeat region domain-containing protein</fullName>
    </recommendedName>
</protein>